<dbReference type="InterPro" id="IPR029069">
    <property type="entry name" value="HotDog_dom_sf"/>
</dbReference>
<evidence type="ECO:0000256" key="8">
    <source>
        <dbReference type="ARBA" id="ARBA00022946"/>
    </source>
</evidence>
<evidence type="ECO:0000313" key="15">
    <source>
        <dbReference type="Proteomes" id="UP000275267"/>
    </source>
</evidence>
<evidence type="ECO:0000256" key="3">
    <source>
        <dbReference type="ARBA" id="ARBA00022516"/>
    </source>
</evidence>
<dbReference type="Pfam" id="PF20791">
    <property type="entry name" value="Acyl-ACP_TE_C"/>
    <property type="match status" value="1"/>
</dbReference>
<keyword evidence="8" id="KW-0809">Transit peptide</keyword>
<dbReference type="InterPro" id="IPR002864">
    <property type="entry name" value="Acyl-ACP_thioesterase_NHD"/>
</dbReference>
<evidence type="ECO:0000256" key="2">
    <source>
        <dbReference type="ARBA" id="ARBA00006500"/>
    </source>
</evidence>
<gene>
    <name evidence="14" type="ORF">C2845_PM08G14590</name>
</gene>
<evidence type="ECO:0000256" key="4">
    <source>
        <dbReference type="ARBA" id="ARBA00022528"/>
    </source>
</evidence>
<comment type="function">
    <text evidence="11">Plays an essential role in chain termination during de novo fatty acid synthesis.</text>
</comment>
<keyword evidence="6 11" id="KW-0378">Hydrolase</keyword>
<keyword evidence="7 11" id="KW-0276">Fatty acid metabolism</keyword>
<dbReference type="PANTHER" id="PTHR31727:SF10">
    <property type="entry name" value="ACYL-[ACYL-CARRIER-PROTEIN] HYDROLASE"/>
    <property type="match status" value="1"/>
</dbReference>
<dbReference type="EMBL" id="PQIB02000010">
    <property type="protein sequence ID" value="RLM91280.1"/>
    <property type="molecule type" value="Genomic_DNA"/>
</dbReference>
<dbReference type="InterPro" id="IPR045023">
    <property type="entry name" value="FATA/B"/>
</dbReference>
<dbReference type="Proteomes" id="UP000275267">
    <property type="component" value="Unassembled WGS sequence"/>
</dbReference>
<comment type="subcellular location">
    <subcellularLocation>
        <location evidence="1 11">Plastid</location>
        <location evidence="1 11">Chloroplast</location>
    </subcellularLocation>
</comment>
<reference evidence="15" key="1">
    <citation type="journal article" date="2019" name="Nat. Commun.">
        <title>The genome of broomcorn millet.</title>
        <authorList>
            <person name="Zou C."/>
            <person name="Miki D."/>
            <person name="Li D."/>
            <person name="Tang Q."/>
            <person name="Xiao L."/>
            <person name="Rajput S."/>
            <person name="Deng P."/>
            <person name="Jia W."/>
            <person name="Huang R."/>
            <person name="Zhang M."/>
            <person name="Sun Y."/>
            <person name="Hu J."/>
            <person name="Fu X."/>
            <person name="Schnable P.S."/>
            <person name="Li F."/>
            <person name="Zhang H."/>
            <person name="Feng B."/>
            <person name="Zhu X."/>
            <person name="Liu R."/>
            <person name="Schnable J.C."/>
            <person name="Zhu J.-K."/>
            <person name="Zhang H."/>
        </authorList>
    </citation>
    <scope>NUCLEOTIDE SEQUENCE [LARGE SCALE GENOMIC DNA]</scope>
</reference>
<evidence type="ECO:0000259" key="12">
    <source>
        <dbReference type="Pfam" id="PF01643"/>
    </source>
</evidence>
<proteinExistence type="inferred from homology"/>
<evidence type="ECO:0000259" key="13">
    <source>
        <dbReference type="Pfam" id="PF20791"/>
    </source>
</evidence>
<name>A0A3L6QWG3_PANMI</name>
<keyword evidence="15" id="KW-1185">Reference proteome</keyword>
<dbReference type="EC" id="3.1.2.-" evidence="11"/>
<organism evidence="14 15">
    <name type="scientific">Panicum miliaceum</name>
    <name type="common">Proso millet</name>
    <name type="synonym">Broomcorn millet</name>
    <dbReference type="NCBI Taxonomy" id="4540"/>
    <lineage>
        <taxon>Eukaryota</taxon>
        <taxon>Viridiplantae</taxon>
        <taxon>Streptophyta</taxon>
        <taxon>Embryophyta</taxon>
        <taxon>Tracheophyta</taxon>
        <taxon>Spermatophyta</taxon>
        <taxon>Magnoliopsida</taxon>
        <taxon>Liliopsida</taxon>
        <taxon>Poales</taxon>
        <taxon>Poaceae</taxon>
        <taxon>PACMAD clade</taxon>
        <taxon>Panicoideae</taxon>
        <taxon>Panicodae</taxon>
        <taxon>Paniceae</taxon>
        <taxon>Panicinae</taxon>
        <taxon>Panicum</taxon>
        <taxon>Panicum sect. Panicum</taxon>
    </lineage>
</organism>
<evidence type="ECO:0000256" key="6">
    <source>
        <dbReference type="ARBA" id="ARBA00022801"/>
    </source>
</evidence>
<evidence type="ECO:0000256" key="1">
    <source>
        <dbReference type="ARBA" id="ARBA00004229"/>
    </source>
</evidence>
<evidence type="ECO:0000256" key="9">
    <source>
        <dbReference type="ARBA" id="ARBA00023098"/>
    </source>
</evidence>
<sequence length="427" mass="47850">MASSSSCAFHCSRVSIRCSASEGGGQHRSSSSNAVRVNGAAHRAPLQVGAALETSINRSLAELSTPVLRPPPPPLTWGGEDRVRRQNIPTEKQTVDPFRQALIVEGGVRYQQTLVVRSYEVGPDKTATMETVLNLLQETALNHVWMSGLLGDGFGATHGMIKNNLIWVVSRMHVQVDQYPIWGEVLDIDTWVGSSGKNGMRRDWLIRGRNSGDIFVRATRQAILPNDQWIDGATCAIKMSRGFISTWVMMNKVTRRLSKMPKEVRGEIAPWFIDRHAIEEEAAEKIIKLDSNAKYVDSDLKPKRSDLDMNHHVNNVKYVRWMLETLPDNFLQQHQLSSIILEYRKECGSSDVVQSICQPDEDSVPPEEHVSMVTGPSLLPEIISGHHSLAGALQQWPTKYTHLLQLKAGDKHEEIVRGRTTWKKKIT</sequence>
<feature type="domain" description="Acyl-ACP thioesterase-like C-terminal" evidence="13">
    <location>
        <begin position="293"/>
        <end position="391"/>
    </location>
</feature>
<dbReference type="PANTHER" id="PTHR31727">
    <property type="entry name" value="OLEOYL-ACYL CARRIER PROTEIN THIOESTERASE 1, CHLOROPLASTIC"/>
    <property type="match status" value="1"/>
</dbReference>
<evidence type="ECO:0000256" key="11">
    <source>
        <dbReference type="RuleBase" id="RU363096"/>
    </source>
</evidence>
<dbReference type="GO" id="GO:0009507">
    <property type="term" value="C:chloroplast"/>
    <property type="evidence" value="ECO:0007669"/>
    <property type="project" value="UniProtKB-SubCell"/>
</dbReference>
<dbReference type="Pfam" id="PF01643">
    <property type="entry name" value="Acyl-ACP_TE"/>
    <property type="match status" value="1"/>
</dbReference>
<accession>A0A3L6QWG3</accession>
<dbReference type="STRING" id="4540.A0A3L6QWG3"/>
<evidence type="ECO:0000256" key="5">
    <source>
        <dbReference type="ARBA" id="ARBA00022640"/>
    </source>
</evidence>
<evidence type="ECO:0000256" key="7">
    <source>
        <dbReference type="ARBA" id="ARBA00022832"/>
    </source>
</evidence>
<keyword evidence="9 11" id="KW-0443">Lipid metabolism</keyword>
<keyword evidence="10 11" id="KW-0275">Fatty acid biosynthesis</keyword>
<dbReference type="FunFam" id="3.10.129.10:FF:000151">
    <property type="entry name" value="Acyl-[acyl-carrier-protein] hydrolase"/>
    <property type="match status" value="1"/>
</dbReference>
<feature type="domain" description="Acyl-ACP thioesterase N-terminal hotdog" evidence="12">
    <location>
        <begin position="108"/>
        <end position="219"/>
    </location>
</feature>
<dbReference type="OrthoDB" id="618395at2759"/>
<dbReference type="SUPFAM" id="SSF54637">
    <property type="entry name" value="Thioesterase/thiol ester dehydrase-isomerase"/>
    <property type="match status" value="3"/>
</dbReference>
<evidence type="ECO:0000256" key="10">
    <source>
        <dbReference type="ARBA" id="ARBA00023160"/>
    </source>
</evidence>
<protein>
    <recommendedName>
        <fullName evidence="11">Acyl-[acyl-carrier-protein] hydrolase</fullName>
        <ecNumber evidence="11">3.1.2.-</ecNumber>
    </recommendedName>
</protein>
<keyword evidence="5 11" id="KW-0934">Plastid</keyword>
<dbReference type="InterPro" id="IPR049427">
    <property type="entry name" value="Acyl-ACP_TE_C"/>
</dbReference>
<dbReference type="Gene3D" id="3.10.129.10">
    <property type="entry name" value="Hotdog Thioesterase"/>
    <property type="match status" value="2"/>
</dbReference>
<keyword evidence="4 11" id="KW-0150">Chloroplast</keyword>
<dbReference type="GO" id="GO:0000036">
    <property type="term" value="F:acyl carrier activity"/>
    <property type="evidence" value="ECO:0007669"/>
    <property type="project" value="TreeGrafter"/>
</dbReference>
<evidence type="ECO:0000313" key="14">
    <source>
        <dbReference type="EMBL" id="RLM91280.1"/>
    </source>
</evidence>
<comment type="similarity">
    <text evidence="2 11">Belongs to the acyl-ACP thioesterase family.</text>
</comment>
<dbReference type="CDD" id="cd00586">
    <property type="entry name" value="4HBT"/>
    <property type="match status" value="1"/>
</dbReference>
<comment type="caution">
    <text evidence="14">The sequence shown here is derived from an EMBL/GenBank/DDBJ whole genome shotgun (WGS) entry which is preliminary data.</text>
</comment>
<keyword evidence="3 11" id="KW-0444">Lipid biosynthesis</keyword>
<dbReference type="AlphaFoldDB" id="A0A3L6QWG3"/>
<dbReference type="GO" id="GO:0016297">
    <property type="term" value="F:fatty acyl-[ACP] hydrolase activity"/>
    <property type="evidence" value="ECO:0007669"/>
    <property type="project" value="InterPro"/>
</dbReference>